<dbReference type="SMART" id="SM00367">
    <property type="entry name" value="LRR_CC"/>
    <property type="match status" value="10"/>
</dbReference>
<feature type="domain" description="F-box/LRR-repeat protein 15-like leucin rich repeat" evidence="4">
    <location>
        <begin position="282"/>
        <end position="413"/>
    </location>
</feature>
<evidence type="ECO:0000313" key="5">
    <source>
        <dbReference type="EMBL" id="CAB5351380.1"/>
    </source>
</evidence>
<evidence type="ECO:0000259" key="4">
    <source>
        <dbReference type="Pfam" id="PF25372"/>
    </source>
</evidence>
<dbReference type="Pfam" id="PF12937">
    <property type="entry name" value="F-box-like"/>
    <property type="match status" value="1"/>
</dbReference>
<sequence length="591" mass="65452">MSNIIVQPADFYPIIKFGCAAGKSLNPIKNLTMASEKPLSEQVTKQTLPSQASQNSLAKASTIPSELILQIFKYVTSTADLKSCILVCKSWCRCGVELLWHKPVFTGYGSLIKLLVTLSRSTQTFPYALLIRRLNFSFLGEHVSDEILKRLSSCERLERLTLGGCRRLTDNGLLKLLDKADGLVALDVSDIENLTDAVVELVGERCRRLQGLNVSLCKKVSDKGILAVASKCRSLRRIKLSSCDIITDESVVILAKNCPHLLELDLTNCNQITNDAIQPVFENCTQLRELRLACCTKLTDESFTETMPALYEQLRILDLTSCALITDQTLLKIAHSAPKLRNLVLAKCGHCSRITDHSITHLARHCTRLRYLDLACCTQLTDASVFELSHLPKLRRIGLVKCALITDQAIYALIENRVVQHTLERVHLSYCVNLTVPAVLELVNSCFRLTHLSLTGVPAFLRPEVQQFCRQAPKEFTPHQRQVFCVFSGKGVKDLKQYLNSTVIAQQRNNRIANGVGNINDQVVGPVAAVSADIEESVVSEAEGVGGDISEGGEGENENRHSQNDNRNRNRVSDRNPEGEDGDVGNALLDF</sequence>
<dbReference type="InterPro" id="IPR050648">
    <property type="entry name" value="F-box_LRR-repeat"/>
</dbReference>
<dbReference type="OrthoDB" id="10257471at2759"/>
<comment type="caution">
    <text evidence="5">The sequence shown here is derived from an EMBL/GenBank/DDBJ whole genome shotgun (WGS) entry which is preliminary data.</text>
</comment>
<evidence type="ECO:0000256" key="1">
    <source>
        <dbReference type="ARBA" id="ARBA00022786"/>
    </source>
</evidence>
<dbReference type="AlphaFoldDB" id="A0A915YXY5"/>
<feature type="domain" description="F-box/LRR-repeat protein 15-like leucin rich repeat" evidence="4">
    <location>
        <begin position="142"/>
        <end position="278"/>
    </location>
</feature>
<dbReference type="PANTHER" id="PTHR13382">
    <property type="entry name" value="MITOCHONDRIAL ATP SYNTHASE COUPLING FACTOR B"/>
    <property type="match status" value="1"/>
</dbReference>
<dbReference type="Proteomes" id="UP000684084">
    <property type="component" value="Unassembled WGS sequence"/>
</dbReference>
<name>A0A915YXY5_9GLOM</name>
<evidence type="ECO:0008006" key="7">
    <source>
        <dbReference type="Google" id="ProtNLM"/>
    </source>
</evidence>
<dbReference type="InterPro" id="IPR006553">
    <property type="entry name" value="Leu-rich_rpt_Cys-con_subtyp"/>
</dbReference>
<dbReference type="Pfam" id="PF25372">
    <property type="entry name" value="DUF7885"/>
    <property type="match status" value="2"/>
</dbReference>
<dbReference type="EMBL" id="CAGKOT010000008">
    <property type="protein sequence ID" value="CAB5351380.1"/>
    <property type="molecule type" value="Genomic_DNA"/>
</dbReference>
<organism evidence="5 6">
    <name type="scientific">Rhizophagus irregularis</name>
    <dbReference type="NCBI Taxonomy" id="588596"/>
    <lineage>
        <taxon>Eukaryota</taxon>
        <taxon>Fungi</taxon>
        <taxon>Fungi incertae sedis</taxon>
        <taxon>Mucoromycota</taxon>
        <taxon>Glomeromycotina</taxon>
        <taxon>Glomeromycetes</taxon>
        <taxon>Glomerales</taxon>
        <taxon>Glomeraceae</taxon>
        <taxon>Rhizophagus</taxon>
    </lineage>
</organism>
<keyword evidence="1" id="KW-0833">Ubl conjugation pathway</keyword>
<evidence type="ECO:0000313" key="6">
    <source>
        <dbReference type="Proteomes" id="UP000684084"/>
    </source>
</evidence>
<dbReference type="InterPro" id="IPR001810">
    <property type="entry name" value="F-box_dom"/>
</dbReference>
<feature type="domain" description="F-box" evidence="3">
    <location>
        <begin position="62"/>
        <end position="105"/>
    </location>
</feature>
<protein>
    <recommendedName>
        <fullName evidence="7">RNI-like protein</fullName>
    </recommendedName>
</protein>
<dbReference type="GO" id="GO:0005737">
    <property type="term" value="C:cytoplasm"/>
    <property type="evidence" value="ECO:0007669"/>
    <property type="project" value="TreeGrafter"/>
</dbReference>
<evidence type="ECO:0000259" key="3">
    <source>
        <dbReference type="Pfam" id="PF12937"/>
    </source>
</evidence>
<reference evidence="5" key="1">
    <citation type="submission" date="2020-05" db="EMBL/GenBank/DDBJ databases">
        <authorList>
            <person name="Rincon C."/>
            <person name="Sanders R I."/>
            <person name="Robbins C."/>
            <person name="Chaturvedi A."/>
        </authorList>
    </citation>
    <scope>NUCLEOTIDE SEQUENCE</scope>
    <source>
        <strain evidence="5">CHB12</strain>
    </source>
</reference>
<feature type="region of interest" description="Disordered" evidence="2">
    <location>
        <begin position="541"/>
        <end position="591"/>
    </location>
</feature>
<feature type="compositionally biased region" description="Basic and acidic residues" evidence="2">
    <location>
        <begin position="557"/>
        <end position="578"/>
    </location>
</feature>
<dbReference type="VEuPathDB" id="FungiDB:RhiirFUN_003090"/>
<gene>
    <name evidence="5" type="ORF">CHRIB12_LOCUS5129</name>
</gene>
<dbReference type="PANTHER" id="PTHR13382:SF67">
    <property type="entry name" value="SCF E3 UBIQUITIN LIGASE COMPLEX F-BOX PROTEIN POF2"/>
    <property type="match status" value="1"/>
</dbReference>
<accession>A0A915YXY5</accession>
<dbReference type="InterPro" id="IPR057207">
    <property type="entry name" value="FBXL15_LRR"/>
</dbReference>
<proteinExistence type="predicted"/>
<evidence type="ECO:0000256" key="2">
    <source>
        <dbReference type="SAM" id="MobiDB-lite"/>
    </source>
</evidence>